<proteinExistence type="inferred from homology"/>
<dbReference type="PANTHER" id="PTHR18919">
    <property type="entry name" value="ACETYL-COA C-ACYLTRANSFERASE"/>
    <property type="match status" value="1"/>
</dbReference>
<sequence>MIDPRTPILVGAGQITDTVGKPSSERSRVAFCTEAANAALEDTKAAIGGHALGHRVDAIAVMEFFSDISPRFASPYGRSSNPPKSVANRLHADPKQLLYTHSGGNMPQYLVNKFAEQIAKGETELALICGAELLRSTQNARRAGMKIDWNEDPGGGEPTRIGDPRFGFSEEEARHELRAAIHFYPLLENAIRGGLKRDVDRHMKAMGRLFERLAAVAKANPLATRREGYSAEALSTISPDNRWICFPYPRLMNANAIIDQAAAVLVTSVEKAREWGIPQDRWVFLHGCADGTDTWVVSEREKLDSSPAIRGCARIALDMAGKKVSDVDAFDLYSCFPSAVEVAMTEIGIPENDPRPISVTGGLPFFGGPGNNYVTHSIAEMMNVVRAKPGSFGMVTANGNYLTKHSAGLYSTEPTKGAWKREDPKKFQAELDALPKRRVETKPTGTGTIETYCVTYGKDAPERGYILGRLDGSGDRFVAMTPDDPALVADMLTREQLGRKVSVSELGGRNVFRPV</sequence>
<feature type="domain" description="Thiolase-like protein type 1 additional C-terminal" evidence="4">
    <location>
        <begin position="428"/>
        <end position="504"/>
    </location>
</feature>
<evidence type="ECO:0000313" key="5">
    <source>
        <dbReference type="EMBL" id="MBU8877008.1"/>
    </source>
</evidence>
<keyword evidence="3" id="KW-0012">Acyltransferase</keyword>
<comment type="similarity">
    <text evidence="1">Belongs to the thiolase-like superfamily. Thiolase family.</text>
</comment>
<keyword evidence="6" id="KW-1185">Reference proteome</keyword>
<protein>
    <submittedName>
        <fullName evidence="5">Acetyl-CoA acetyltransferase</fullName>
    </submittedName>
</protein>
<reference evidence="5 6" key="1">
    <citation type="submission" date="2021-06" db="EMBL/GenBank/DDBJ databases">
        <authorList>
            <person name="Lee D.H."/>
        </authorList>
    </citation>
    <scope>NUCLEOTIDE SEQUENCE [LARGE SCALE GENOMIC DNA]</scope>
    <source>
        <strain evidence="5 6">MMS21-HV4-11</strain>
    </source>
</reference>
<dbReference type="EMBL" id="JAHOPB010000003">
    <property type="protein sequence ID" value="MBU8877008.1"/>
    <property type="molecule type" value="Genomic_DNA"/>
</dbReference>
<evidence type="ECO:0000256" key="1">
    <source>
        <dbReference type="ARBA" id="ARBA00010982"/>
    </source>
</evidence>
<comment type="caution">
    <text evidence="5">The sequence shown here is derived from an EMBL/GenBank/DDBJ whole genome shotgun (WGS) entry which is preliminary data.</text>
</comment>
<evidence type="ECO:0000256" key="2">
    <source>
        <dbReference type="ARBA" id="ARBA00022679"/>
    </source>
</evidence>
<dbReference type="Proteomes" id="UP000727907">
    <property type="component" value="Unassembled WGS sequence"/>
</dbReference>
<dbReference type="InterPro" id="IPR040771">
    <property type="entry name" value="TLP1_add_C"/>
</dbReference>
<dbReference type="PANTHER" id="PTHR18919:SF139">
    <property type="entry name" value="THIOLASE-LIKE PROTEIN TYPE 1 ADDITIONAL C-TERMINAL DOMAIN-CONTAINING PROTEIN"/>
    <property type="match status" value="1"/>
</dbReference>
<dbReference type="Pfam" id="PF18313">
    <property type="entry name" value="TLP1_add_C"/>
    <property type="match status" value="1"/>
</dbReference>
<organism evidence="5 6">
    <name type="scientific">Reyranella humidisoli</name>
    <dbReference type="NCBI Taxonomy" id="2849149"/>
    <lineage>
        <taxon>Bacteria</taxon>
        <taxon>Pseudomonadati</taxon>
        <taxon>Pseudomonadota</taxon>
        <taxon>Alphaproteobacteria</taxon>
        <taxon>Hyphomicrobiales</taxon>
        <taxon>Reyranellaceae</taxon>
        <taxon>Reyranella</taxon>
    </lineage>
</organism>
<evidence type="ECO:0000256" key="3">
    <source>
        <dbReference type="ARBA" id="ARBA00023315"/>
    </source>
</evidence>
<dbReference type="RefSeq" id="WP_216966357.1">
    <property type="nucleotide sequence ID" value="NZ_JAHOPB010000003.1"/>
</dbReference>
<gene>
    <name evidence="5" type="ORF">KQ910_24770</name>
</gene>
<name>A0ABS6IUX6_9HYPH</name>
<keyword evidence="2" id="KW-0808">Transferase</keyword>
<accession>A0ABS6IUX6</accession>
<evidence type="ECO:0000259" key="4">
    <source>
        <dbReference type="Pfam" id="PF18313"/>
    </source>
</evidence>
<evidence type="ECO:0000313" key="6">
    <source>
        <dbReference type="Proteomes" id="UP000727907"/>
    </source>
</evidence>